<keyword evidence="1" id="KW-1133">Transmembrane helix</keyword>
<feature type="transmembrane region" description="Helical" evidence="1">
    <location>
        <begin position="180"/>
        <end position="197"/>
    </location>
</feature>
<comment type="caution">
    <text evidence="2">The sequence shown here is derived from an EMBL/GenBank/DDBJ whole genome shotgun (WGS) entry which is preliminary data.</text>
</comment>
<organism evidence="2 3">
    <name type="scientific">Flagellimonas ochracea</name>
    <dbReference type="NCBI Taxonomy" id="2696472"/>
    <lineage>
        <taxon>Bacteria</taxon>
        <taxon>Pseudomonadati</taxon>
        <taxon>Bacteroidota</taxon>
        <taxon>Flavobacteriia</taxon>
        <taxon>Flavobacteriales</taxon>
        <taxon>Flavobacteriaceae</taxon>
        <taxon>Flagellimonas</taxon>
    </lineage>
</organism>
<evidence type="ECO:0000313" key="2">
    <source>
        <dbReference type="EMBL" id="NAY93075.1"/>
    </source>
</evidence>
<dbReference type="EMBL" id="JAAABI010000006">
    <property type="protein sequence ID" value="NAY93075.1"/>
    <property type="molecule type" value="Genomic_DNA"/>
</dbReference>
<name>A0A964TDT0_9FLAO</name>
<feature type="transmembrane region" description="Helical" evidence="1">
    <location>
        <begin position="71"/>
        <end position="90"/>
    </location>
</feature>
<keyword evidence="3" id="KW-1185">Reference proteome</keyword>
<dbReference type="Proteomes" id="UP000667650">
    <property type="component" value="Unassembled WGS sequence"/>
</dbReference>
<dbReference type="Pfam" id="PF11335">
    <property type="entry name" value="DUF3137"/>
    <property type="match status" value="1"/>
</dbReference>
<gene>
    <name evidence="2" type="ORF">GTQ34_14220</name>
</gene>
<proteinExistence type="predicted"/>
<keyword evidence="1" id="KW-0472">Membrane</keyword>
<dbReference type="AlphaFoldDB" id="A0A964TDT0"/>
<accession>A0A964TDT0</accession>
<sequence length="366" mass="42434">MNFQEVKKELLPILEKAEEKRKVYRRYKLISTLFLQLFFLAIIIVPVAMYLFNSQFVAWVGTLPKNTISGFPIQFAMLFFWGAFIVVIVISNNRKREYRNLEGEILSKLIKKIAPSFRYYQHRQISSEALKKSELLTKYNPFIKNKKQETIYNLNQGVLLGKVDSTDITMGNVKTVETNYGSYLMFLPILAHLYLAYEHLKPWFKKEASIEQIGGSFVGMFAFVDFPKSFKGTTVVLPDQYEKKLGYLAKNIQSINFKRDELVNLEDVAFENEFVVYSTDQVEARYLLSPSLMERISNFKRKIKSPISLSFKDNKLYIAVTMPHGFLSLRTNENLITSNALELFYDDITTAIGIVEDLNLNTKIWG</sequence>
<protein>
    <submittedName>
        <fullName evidence="2">DUF3137 domain-containing protein</fullName>
    </submittedName>
</protein>
<dbReference type="RefSeq" id="WP_166524488.1">
    <property type="nucleotide sequence ID" value="NZ_JAAABI010000006.1"/>
</dbReference>
<feature type="transmembrane region" description="Helical" evidence="1">
    <location>
        <begin position="29"/>
        <end position="51"/>
    </location>
</feature>
<reference evidence="2" key="1">
    <citation type="submission" date="2020-01" db="EMBL/GenBank/DDBJ databases">
        <title>Muricauda ochracea sp. nov., isolated from a tidal flat of Garorim bay in Korea.</title>
        <authorList>
            <person name="Kim D."/>
            <person name="Yoo Y."/>
            <person name="Kim J.-J."/>
        </authorList>
    </citation>
    <scope>NUCLEOTIDE SEQUENCE</scope>
    <source>
        <strain evidence="2">JGD-17</strain>
    </source>
</reference>
<keyword evidence="1" id="KW-0812">Transmembrane</keyword>
<dbReference type="InterPro" id="IPR021484">
    <property type="entry name" value="DUF3137"/>
</dbReference>
<evidence type="ECO:0000256" key="1">
    <source>
        <dbReference type="SAM" id="Phobius"/>
    </source>
</evidence>
<evidence type="ECO:0000313" key="3">
    <source>
        <dbReference type="Proteomes" id="UP000667650"/>
    </source>
</evidence>